<evidence type="ECO:0000313" key="4">
    <source>
        <dbReference type="Proteomes" id="UP000429644"/>
    </source>
</evidence>
<evidence type="ECO:0000256" key="1">
    <source>
        <dbReference type="SAM" id="MobiDB-lite"/>
    </source>
</evidence>
<dbReference type="InterPro" id="IPR046281">
    <property type="entry name" value="DUF6318"/>
</dbReference>
<keyword evidence="4" id="KW-1185">Reference proteome</keyword>
<name>A0A7J9UY90_9MICO</name>
<gene>
    <name evidence="3" type="ORF">GB882_12205</name>
</gene>
<evidence type="ECO:0000313" key="3">
    <source>
        <dbReference type="EMBL" id="MPV89432.1"/>
    </source>
</evidence>
<reference evidence="3 4" key="1">
    <citation type="submission" date="2019-10" db="EMBL/GenBank/DDBJ databases">
        <title>Georgenia wutianyii sp. nov. and Georgenia yuyongxinii sp. nov. isolated from plateau pika (Ochotona curzoniae) in the Qinghai-Tibet plateau of China.</title>
        <authorList>
            <person name="Tian Z."/>
        </authorList>
    </citation>
    <scope>NUCLEOTIDE SEQUENCE [LARGE SCALE GENOMIC DNA]</scope>
    <source>
        <strain evidence="3 4">JCM 15130</strain>
    </source>
</reference>
<feature type="domain" description="DUF6318" evidence="2">
    <location>
        <begin position="42"/>
        <end position="150"/>
    </location>
</feature>
<evidence type="ECO:0000259" key="2">
    <source>
        <dbReference type="Pfam" id="PF19843"/>
    </source>
</evidence>
<sequence length="185" mass="19463">MLAATALLAGCTADADPQPTADPTTASAAPSPTAAEGPEAEKPVPPDAMRRDDVAGAEAAAQYFLQLYPYVYATGDLTEWKAMSHPECVFCAGVVESVAALYGSGGHAVGGEMSVEKIVSRPPREGNDYFRVDIRAREAPSKSFAGTSLVDEHQGGVNVIVFAVGRDGDGWRIREGQVEDETFSK</sequence>
<protein>
    <recommendedName>
        <fullName evidence="2">DUF6318 domain-containing protein</fullName>
    </recommendedName>
</protein>
<comment type="caution">
    <text evidence="3">The sequence shown here is derived from an EMBL/GenBank/DDBJ whole genome shotgun (WGS) entry which is preliminary data.</text>
</comment>
<dbReference type="AlphaFoldDB" id="A0A7J9UY90"/>
<feature type="compositionally biased region" description="Low complexity" evidence="1">
    <location>
        <begin position="13"/>
        <end position="35"/>
    </location>
</feature>
<dbReference type="EMBL" id="WHPD01002630">
    <property type="protein sequence ID" value="MPV89432.1"/>
    <property type="molecule type" value="Genomic_DNA"/>
</dbReference>
<organism evidence="3 4">
    <name type="scientific">Georgenia ruanii</name>
    <dbReference type="NCBI Taxonomy" id="348442"/>
    <lineage>
        <taxon>Bacteria</taxon>
        <taxon>Bacillati</taxon>
        <taxon>Actinomycetota</taxon>
        <taxon>Actinomycetes</taxon>
        <taxon>Micrococcales</taxon>
        <taxon>Bogoriellaceae</taxon>
        <taxon>Georgenia</taxon>
    </lineage>
</organism>
<feature type="region of interest" description="Disordered" evidence="1">
    <location>
        <begin position="13"/>
        <end position="49"/>
    </location>
</feature>
<accession>A0A7J9UY90</accession>
<dbReference type="Pfam" id="PF19843">
    <property type="entry name" value="DUF6318"/>
    <property type="match status" value="1"/>
</dbReference>
<dbReference type="Proteomes" id="UP000429644">
    <property type="component" value="Unassembled WGS sequence"/>
</dbReference>
<feature type="compositionally biased region" description="Basic and acidic residues" evidence="1">
    <location>
        <begin position="39"/>
        <end position="49"/>
    </location>
</feature>
<proteinExistence type="predicted"/>